<accession>A0A411CQP9</accession>
<organism evidence="2 3">
    <name type="scientific">Arthrobacter phage Sonali</name>
    <dbReference type="NCBI Taxonomy" id="2510495"/>
    <lineage>
        <taxon>Viruses</taxon>
        <taxon>Duplodnaviria</taxon>
        <taxon>Heunggongvirae</taxon>
        <taxon>Uroviricota</taxon>
        <taxon>Caudoviricetes</taxon>
        <taxon>Sonalivirus</taxon>
        <taxon>Sonalivirus sonali</taxon>
    </lineage>
</organism>
<evidence type="ECO:0000313" key="2">
    <source>
        <dbReference type="EMBL" id="QAY16126.1"/>
    </source>
</evidence>
<feature type="region of interest" description="Disordered" evidence="1">
    <location>
        <begin position="126"/>
        <end position="165"/>
    </location>
</feature>
<gene>
    <name evidence="2" type="primary">13</name>
    <name evidence="2" type="ORF">SEA_SONALI_13</name>
</gene>
<dbReference type="EMBL" id="MK411746">
    <property type="protein sequence ID" value="QAY16126.1"/>
    <property type="molecule type" value="Genomic_DNA"/>
</dbReference>
<evidence type="ECO:0000256" key="1">
    <source>
        <dbReference type="SAM" id="MobiDB-lite"/>
    </source>
</evidence>
<keyword evidence="3" id="KW-1185">Reference proteome</keyword>
<evidence type="ECO:0000313" key="3">
    <source>
        <dbReference type="Proteomes" id="UP000289206"/>
    </source>
</evidence>
<name>A0A411CQP9_9CAUD</name>
<dbReference type="GeneID" id="55011105"/>
<dbReference type="KEGG" id="vg:55011105"/>
<sequence length="165" mass="17920">MSYTVEIPGGTAELLEPEELTPRRQRAVQVIALQSGPLMKKMEAAGSMKLPDGTVKESKDATLDDLPEVELTEREATLFFKIQDATIYAHLQSWTLDIARPQTIDEVQDIPGPVYDALSEAINQREEAAKAESFEPNEVTLEEPASPFGSSSDSATSSTAVPQLG</sequence>
<dbReference type="RefSeq" id="YP_009819686.1">
    <property type="nucleotide sequence ID" value="NC_048152.1"/>
</dbReference>
<dbReference type="Proteomes" id="UP000289206">
    <property type="component" value="Segment"/>
</dbReference>
<proteinExistence type="predicted"/>
<reference evidence="2 3" key="1">
    <citation type="submission" date="2019-01" db="EMBL/GenBank/DDBJ databases">
        <authorList>
            <person name="Adair T.L."/>
            <person name="Lucas L.G."/>
            <person name="Young A.M."/>
            <person name="Antrich S.C."/>
            <person name="Baird A.G."/>
            <person name="Dunn E.L."/>
            <person name="Fernandes B.I."/>
            <person name="Fraley E.G."/>
            <person name="Ghanem A.X."/>
            <person name="Gilbert M.G."/>
            <person name="Morris T.B."/>
            <person name="Nortch B.D."/>
            <person name="Overcash M.E."/>
            <person name="Pavleszek K.E."/>
            <person name="Pellegrini L.I.O."/>
            <person name="Pham L.T."/>
            <person name="Rule L.S."/>
            <person name="Schultz E.M."/>
            <person name="Smith J."/>
            <person name="Thong B.J."/>
            <person name="Turner H.A."/>
            <person name="Walker G."/>
            <person name="Whitaker Z.J."/>
            <person name="Wilsey R.N."/>
            <person name="Yanney R.L."/>
            <person name="Klyczek K."/>
            <person name="Garlena R.A."/>
            <person name="Russell D.A."/>
            <person name="Pope W.H."/>
            <person name="Jacobs-Sera D."/>
            <person name="Hatfull G.F."/>
        </authorList>
    </citation>
    <scope>NUCLEOTIDE SEQUENCE [LARGE SCALE GENOMIC DNA]</scope>
</reference>
<protein>
    <submittedName>
        <fullName evidence="2">Uncharacterized protein</fullName>
    </submittedName>
</protein>
<feature type="compositionally biased region" description="Low complexity" evidence="1">
    <location>
        <begin position="150"/>
        <end position="165"/>
    </location>
</feature>